<feature type="region of interest" description="Disordered" evidence="1">
    <location>
        <begin position="72"/>
        <end position="106"/>
    </location>
</feature>
<feature type="compositionally biased region" description="Polar residues" evidence="1">
    <location>
        <begin position="77"/>
        <end position="87"/>
    </location>
</feature>
<name>A0A5C3EGC9_9BASI</name>
<evidence type="ECO:0000313" key="3">
    <source>
        <dbReference type="Proteomes" id="UP000324022"/>
    </source>
</evidence>
<keyword evidence="3" id="KW-1185">Reference proteome</keyword>
<dbReference type="Proteomes" id="UP000324022">
    <property type="component" value="Unassembled WGS sequence"/>
</dbReference>
<protein>
    <submittedName>
        <fullName evidence="2">Uncharacterized protein</fullName>
    </submittedName>
</protein>
<sequence>MSSSPHAFDASTTPQQRWDRILLAPRDPQATPATLSAELHSQASAYLYDRLTSCFQPSNLPLPQLRDVLDDILDRSPPNTNTNNDAQAPTDGARDALQPPRTPTSNMRARLKAAQAYRNTPRTQRANQCLEAFSRLEAWGVLVSCHSSIMALTAQAGFCSQIVLRSAVAVLVALLLDKKSELIQVVPELRNPLSDQLSLSSILTEAYSQLASSFQQSDMSTSPDRQVAYLLVHLAQSSPRVSGDVGVLSANRHFRTQFSRRYRGDAPLRFLRFVTQLNSQPDPIDASEPRSYFRGTPIVQSSGTGKSRMVIELSSLTPLLYVCFRKRKAEGNAKAGYPLPDEGVRKYFEDAQESHPNFCDLQVACFLSAWFTTLANTLGNLSQLPDKTNYLLRLNRLDADNPVRIAFFQAVSEQAKTLIDESEKQYHIQLSTDCNESGPHSLKASVDPNYVFLGVLRQPILALNHELALVSQHLHKADHHATSAPVPPVLVAIDECVEINVSNSPKGNNQLNSLLRAWNYIRQLEDQCATSQRFWLILLSTSSSAAALVEHVSMQSSNRRQSSAALPTFVGVGFDVLAEERPSLTCAADACHFGQIITYGRPLWASLDPDDFWTTATLKLQGAPKFDPLQPAQCFSVLASRLALRLVLAHWGDLPSMGEQKGLGLGFQGRQWMGCLRGDASACEISRRSNTNPRRSNSK</sequence>
<organism evidence="2 3">
    <name type="scientific">Ustilago trichophora</name>
    <dbReference type="NCBI Taxonomy" id="86804"/>
    <lineage>
        <taxon>Eukaryota</taxon>
        <taxon>Fungi</taxon>
        <taxon>Dikarya</taxon>
        <taxon>Basidiomycota</taxon>
        <taxon>Ustilaginomycotina</taxon>
        <taxon>Ustilaginomycetes</taxon>
        <taxon>Ustilaginales</taxon>
        <taxon>Ustilaginaceae</taxon>
        <taxon>Ustilago</taxon>
    </lineage>
</organism>
<dbReference type="OrthoDB" id="3269378at2759"/>
<dbReference type="EMBL" id="OOIN01000028">
    <property type="protein sequence ID" value="SPO29578.1"/>
    <property type="molecule type" value="Genomic_DNA"/>
</dbReference>
<reference evidence="2 3" key="1">
    <citation type="submission" date="2018-03" db="EMBL/GenBank/DDBJ databases">
        <authorList>
            <person name="Guldener U."/>
        </authorList>
    </citation>
    <scope>NUCLEOTIDE SEQUENCE [LARGE SCALE GENOMIC DNA]</scope>
    <source>
        <strain evidence="2 3">NBRC100155</strain>
    </source>
</reference>
<gene>
    <name evidence="2" type="ORF">UTRI_10216</name>
</gene>
<dbReference type="PANTHER" id="PTHR33266:SF1">
    <property type="entry name" value="F-BOX DOMAIN-CONTAINING PROTEIN"/>
    <property type="match status" value="1"/>
</dbReference>
<proteinExistence type="predicted"/>
<accession>A0A5C3EGC9</accession>
<evidence type="ECO:0000256" key="1">
    <source>
        <dbReference type="SAM" id="MobiDB-lite"/>
    </source>
</evidence>
<dbReference type="PANTHER" id="PTHR33266">
    <property type="entry name" value="CHROMOSOME 15, WHOLE GENOME SHOTGUN SEQUENCE"/>
    <property type="match status" value="1"/>
</dbReference>
<evidence type="ECO:0000313" key="2">
    <source>
        <dbReference type="EMBL" id="SPO29578.1"/>
    </source>
</evidence>
<dbReference type="AlphaFoldDB" id="A0A5C3EGC9"/>